<dbReference type="SUPFAM" id="SSF46689">
    <property type="entry name" value="Homeodomain-like"/>
    <property type="match status" value="1"/>
</dbReference>
<dbReference type="PANTHER" id="PTHR30055">
    <property type="entry name" value="HTH-TYPE TRANSCRIPTIONAL REGULATOR RUTR"/>
    <property type="match status" value="1"/>
</dbReference>
<dbReference type="Gene3D" id="1.10.10.60">
    <property type="entry name" value="Homeodomain-like"/>
    <property type="match status" value="1"/>
</dbReference>
<evidence type="ECO:0000256" key="2">
    <source>
        <dbReference type="ARBA" id="ARBA00023125"/>
    </source>
</evidence>
<evidence type="ECO:0000259" key="5">
    <source>
        <dbReference type="PROSITE" id="PS50977"/>
    </source>
</evidence>
<reference evidence="6 7" key="1">
    <citation type="submission" date="2019-02" db="EMBL/GenBank/DDBJ databases">
        <title>Draft genome sequence of Amycolatopsis sp. 8-3EHSu isolated from roots of Suaeda maritima.</title>
        <authorList>
            <person name="Duangmal K."/>
            <person name="Chantavorakit T."/>
        </authorList>
    </citation>
    <scope>NUCLEOTIDE SEQUENCE [LARGE SCALE GENOMIC DNA]</scope>
    <source>
        <strain evidence="6 7">8-3EHSu</strain>
    </source>
</reference>
<dbReference type="InterPro" id="IPR001647">
    <property type="entry name" value="HTH_TetR"/>
</dbReference>
<dbReference type="OrthoDB" id="3211155at2"/>
<keyword evidence="1" id="KW-0805">Transcription regulation</keyword>
<protein>
    <submittedName>
        <fullName evidence="6">TetR family transcriptional regulator</fullName>
    </submittedName>
</protein>
<evidence type="ECO:0000313" key="7">
    <source>
        <dbReference type="Proteomes" id="UP000292003"/>
    </source>
</evidence>
<dbReference type="InterPro" id="IPR009057">
    <property type="entry name" value="Homeodomain-like_sf"/>
</dbReference>
<organism evidence="6 7">
    <name type="scientific">Amycolatopsis suaedae</name>
    <dbReference type="NCBI Taxonomy" id="2510978"/>
    <lineage>
        <taxon>Bacteria</taxon>
        <taxon>Bacillati</taxon>
        <taxon>Actinomycetota</taxon>
        <taxon>Actinomycetes</taxon>
        <taxon>Pseudonocardiales</taxon>
        <taxon>Pseudonocardiaceae</taxon>
        <taxon>Amycolatopsis</taxon>
    </lineage>
</organism>
<accession>A0A4Q7J543</accession>
<dbReference type="FunFam" id="1.10.10.60:FF:000141">
    <property type="entry name" value="TetR family transcriptional regulator"/>
    <property type="match status" value="1"/>
</dbReference>
<feature type="DNA-binding region" description="H-T-H motif" evidence="4">
    <location>
        <begin position="36"/>
        <end position="55"/>
    </location>
</feature>
<dbReference type="PANTHER" id="PTHR30055:SF234">
    <property type="entry name" value="HTH-TYPE TRANSCRIPTIONAL REGULATOR BETI"/>
    <property type="match status" value="1"/>
</dbReference>
<keyword evidence="7" id="KW-1185">Reference proteome</keyword>
<evidence type="ECO:0000313" key="6">
    <source>
        <dbReference type="EMBL" id="RZQ61792.1"/>
    </source>
</evidence>
<dbReference type="InterPro" id="IPR050109">
    <property type="entry name" value="HTH-type_TetR-like_transc_reg"/>
</dbReference>
<feature type="domain" description="HTH tetR-type" evidence="5">
    <location>
        <begin position="13"/>
        <end position="73"/>
    </location>
</feature>
<dbReference type="RefSeq" id="WP_130477524.1">
    <property type="nucleotide sequence ID" value="NZ_SFCC01000011.1"/>
</dbReference>
<comment type="caution">
    <text evidence="6">The sequence shown here is derived from an EMBL/GenBank/DDBJ whole genome shotgun (WGS) entry which is preliminary data.</text>
</comment>
<dbReference type="AlphaFoldDB" id="A0A4Q7J543"/>
<evidence type="ECO:0000256" key="1">
    <source>
        <dbReference type="ARBA" id="ARBA00023015"/>
    </source>
</evidence>
<dbReference type="Gene3D" id="1.10.357.10">
    <property type="entry name" value="Tetracycline Repressor, domain 2"/>
    <property type="match status" value="1"/>
</dbReference>
<dbReference type="Pfam" id="PF00440">
    <property type="entry name" value="TetR_N"/>
    <property type="match status" value="1"/>
</dbReference>
<gene>
    <name evidence="6" type="ORF">EWH70_22860</name>
</gene>
<dbReference type="EMBL" id="SFCC01000011">
    <property type="protein sequence ID" value="RZQ61792.1"/>
    <property type="molecule type" value="Genomic_DNA"/>
</dbReference>
<sequence length="211" mass="23037">MAGEIGLRERKKLRTRQAISDAAIALFLKSGFDAVSVAEIAEAAEVSKRTLFAYFPTKEDLVLHRFADHETESAWCVRERAVRQTPLAALRARFLTGLAEREPITGLCEVPEVRDLFRMVLETPALAARMLQFNAGAERALAEALRETATVSALTARVAAAQVVAVQWTLAVDNHNRIVAGQAADQIYPIAVESARQAFALLARGLEPEGI</sequence>
<keyword evidence="2 4" id="KW-0238">DNA-binding</keyword>
<dbReference type="Proteomes" id="UP000292003">
    <property type="component" value="Unassembled WGS sequence"/>
</dbReference>
<dbReference type="GO" id="GO:0003700">
    <property type="term" value="F:DNA-binding transcription factor activity"/>
    <property type="evidence" value="ECO:0007669"/>
    <property type="project" value="TreeGrafter"/>
</dbReference>
<name>A0A4Q7J543_9PSEU</name>
<dbReference type="PROSITE" id="PS50977">
    <property type="entry name" value="HTH_TETR_2"/>
    <property type="match status" value="1"/>
</dbReference>
<keyword evidence="3" id="KW-0804">Transcription</keyword>
<dbReference type="InterPro" id="IPR023772">
    <property type="entry name" value="DNA-bd_HTH_TetR-type_CS"/>
</dbReference>
<evidence type="ECO:0000256" key="3">
    <source>
        <dbReference type="ARBA" id="ARBA00023163"/>
    </source>
</evidence>
<dbReference type="PROSITE" id="PS01081">
    <property type="entry name" value="HTH_TETR_1"/>
    <property type="match status" value="1"/>
</dbReference>
<dbReference type="PRINTS" id="PR00455">
    <property type="entry name" value="HTHTETR"/>
</dbReference>
<proteinExistence type="predicted"/>
<evidence type="ECO:0000256" key="4">
    <source>
        <dbReference type="PROSITE-ProRule" id="PRU00335"/>
    </source>
</evidence>
<dbReference type="GO" id="GO:0045892">
    <property type="term" value="P:negative regulation of DNA-templated transcription"/>
    <property type="evidence" value="ECO:0007669"/>
    <property type="project" value="UniProtKB-ARBA"/>
</dbReference>
<dbReference type="GO" id="GO:0000976">
    <property type="term" value="F:transcription cis-regulatory region binding"/>
    <property type="evidence" value="ECO:0007669"/>
    <property type="project" value="TreeGrafter"/>
</dbReference>